<name>A0A1T5LJW5_9GAMM</name>
<evidence type="ECO:0000259" key="2">
    <source>
        <dbReference type="Pfam" id="PF14467"/>
    </source>
</evidence>
<sequence>MHRLILCSLLALGLAACSNGEAPKPAEFVQPVPTRQDFGDLRVHFNAIPSQSLTAPVAKEYGVRREEGTALVVIAIRRVAANEEVPATGAVTAKVRDLSGGTQELVFREAHTGEYVDYIATMKVSARDTYRFDVAIQADGKTGQFQFQRNF</sequence>
<proteinExistence type="predicted"/>
<dbReference type="Proteomes" id="UP000190341">
    <property type="component" value="Unassembled WGS sequence"/>
</dbReference>
<organism evidence="3 4">
    <name type="scientific">Pseudoxanthomonas indica</name>
    <dbReference type="NCBI Taxonomy" id="428993"/>
    <lineage>
        <taxon>Bacteria</taxon>
        <taxon>Pseudomonadati</taxon>
        <taxon>Pseudomonadota</taxon>
        <taxon>Gammaproteobacteria</taxon>
        <taxon>Lysobacterales</taxon>
        <taxon>Lysobacteraceae</taxon>
        <taxon>Pseudoxanthomonas</taxon>
    </lineage>
</organism>
<keyword evidence="1" id="KW-0732">Signal</keyword>
<dbReference type="RefSeq" id="WP_176140861.1">
    <property type="nucleotide sequence ID" value="NZ_BMCL01000001.1"/>
</dbReference>
<feature type="domain" description="DUF4426" evidence="2">
    <location>
        <begin position="36"/>
        <end position="151"/>
    </location>
</feature>
<evidence type="ECO:0000256" key="1">
    <source>
        <dbReference type="SAM" id="SignalP"/>
    </source>
</evidence>
<dbReference type="EMBL" id="FUZV01000002">
    <property type="protein sequence ID" value="SKC76260.1"/>
    <property type="molecule type" value="Genomic_DNA"/>
</dbReference>
<gene>
    <name evidence="3" type="ORF">SAMN06296058_2640</name>
</gene>
<accession>A0A1T5LJW5</accession>
<keyword evidence="4" id="KW-1185">Reference proteome</keyword>
<feature type="signal peptide" evidence="1">
    <location>
        <begin position="1"/>
        <end position="22"/>
    </location>
</feature>
<dbReference type="AlphaFoldDB" id="A0A1T5LJW5"/>
<dbReference type="PROSITE" id="PS51257">
    <property type="entry name" value="PROKAR_LIPOPROTEIN"/>
    <property type="match status" value="1"/>
</dbReference>
<evidence type="ECO:0000313" key="4">
    <source>
        <dbReference type="Proteomes" id="UP000190341"/>
    </source>
</evidence>
<feature type="chain" id="PRO_5013160227" description="DUF4426 domain-containing protein" evidence="1">
    <location>
        <begin position="23"/>
        <end position="151"/>
    </location>
</feature>
<dbReference type="InterPro" id="IPR025218">
    <property type="entry name" value="DUF4426"/>
</dbReference>
<dbReference type="STRING" id="428993.SAMN06296058_2640"/>
<dbReference type="Gene3D" id="2.60.40.3340">
    <property type="entry name" value="Domain of unknown function DUF4426"/>
    <property type="match status" value="1"/>
</dbReference>
<reference evidence="3 4" key="1">
    <citation type="submission" date="2017-02" db="EMBL/GenBank/DDBJ databases">
        <authorList>
            <person name="Peterson S.W."/>
        </authorList>
    </citation>
    <scope>NUCLEOTIDE SEQUENCE [LARGE SCALE GENOMIC DNA]</scope>
    <source>
        <strain evidence="3 4">P15</strain>
    </source>
</reference>
<dbReference type="Pfam" id="PF14467">
    <property type="entry name" value="DUF4426"/>
    <property type="match status" value="1"/>
</dbReference>
<protein>
    <recommendedName>
        <fullName evidence="2">DUF4426 domain-containing protein</fullName>
    </recommendedName>
</protein>
<evidence type="ECO:0000313" key="3">
    <source>
        <dbReference type="EMBL" id="SKC76260.1"/>
    </source>
</evidence>